<dbReference type="RefSeq" id="WP_136962059.1">
    <property type="nucleotide sequence ID" value="NZ_CP039690.1"/>
</dbReference>
<name>A0A4D7B8M9_9HYPH</name>
<gene>
    <name evidence="2" type="ORF">E8M01_21725</name>
</gene>
<organism evidence="2 3">
    <name type="scientific">Phreatobacter stygius</name>
    <dbReference type="NCBI Taxonomy" id="1940610"/>
    <lineage>
        <taxon>Bacteria</taxon>
        <taxon>Pseudomonadati</taxon>
        <taxon>Pseudomonadota</taxon>
        <taxon>Alphaproteobacteria</taxon>
        <taxon>Hyphomicrobiales</taxon>
        <taxon>Phreatobacteraceae</taxon>
        <taxon>Phreatobacter</taxon>
    </lineage>
</organism>
<dbReference type="GO" id="GO:0006355">
    <property type="term" value="P:regulation of DNA-templated transcription"/>
    <property type="evidence" value="ECO:0007669"/>
    <property type="project" value="InterPro"/>
</dbReference>
<dbReference type="SUPFAM" id="SSF47598">
    <property type="entry name" value="Ribbon-helix-helix"/>
    <property type="match status" value="1"/>
</dbReference>
<evidence type="ECO:0000259" key="1">
    <source>
        <dbReference type="Pfam" id="PF22513"/>
    </source>
</evidence>
<keyword evidence="3" id="KW-1185">Reference proteome</keyword>
<protein>
    <recommendedName>
        <fullName evidence="1">Antitoxin FitA-like ribbon-helix-helix domain-containing protein</fullName>
    </recommendedName>
</protein>
<dbReference type="AlphaFoldDB" id="A0A4D7B8M9"/>
<dbReference type="Pfam" id="PF22513">
    <property type="entry name" value="FitA-like_RHH"/>
    <property type="match status" value="1"/>
</dbReference>
<dbReference type="Gene3D" id="1.10.1220.10">
    <property type="entry name" value="Met repressor-like"/>
    <property type="match status" value="1"/>
</dbReference>
<feature type="domain" description="Antitoxin FitA-like ribbon-helix-helix" evidence="1">
    <location>
        <begin position="4"/>
        <end position="40"/>
    </location>
</feature>
<evidence type="ECO:0000313" key="2">
    <source>
        <dbReference type="EMBL" id="QCI66618.1"/>
    </source>
</evidence>
<dbReference type="EMBL" id="CP039690">
    <property type="protein sequence ID" value="QCI66618.1"/>
    <property type="molecule type" value="Genomic_DNA"/>
</dbReference>
<proteinExistence type="predicted"/>
<dbReference type="KEGG" id="pstg:E8M01_21725"/>
<dbReference type="OrthoDB" id="2389872at2"/>
<evidence type="ECO:0000313" key="3">
    <source>
        <dbReference type="Proteomes" id="UP000298781"/>
    </source>
</evidence>
<dbReference type="InterPro" id="IPR053853">
    <property type="entry name" value="FitA-like_RHH"/>
</dbReference>
<dbReference type="InterPro" id="IPR013321">
    <property type="entry name" value="Arc_rbn_hlx_hlx"/>
</dbReference>
<accession>A0A4D7B8M9</accession>
<dbReference type="InterPro" id="IPR010985">
    <property type="entry name" value="Ribbon_hlx_hlx"/>
</dbReference>
<sequence>MAGNLHVRNVDDDLILRLKRRAVRHGRSAEAEHRQILRQVLSAEPDSSFDDLAAELRAMTARRRQTPSEILLREGREER</sequence>
<reference evidence="2 3" key="1">
    <citation type="submission" date="2019-04" db="EMBL/GenBank/DDBJ databases">
        <title>Phreatobacter aquaticus sp. nov.</title>
        <authorList>
            <person name="Choi A."/>
        </authorList>
    </citation>
    <scope>NUCLEOTIDE SEQUENCE [LARGE SCALE GENOMIC DNA]</scope>
    <source>
        <strain evidence="2 3">KCTC 52518</strain>
    </source>
</reference>
<dbReference type="Proteomes" id="UP000298781">
    <property type="component" value="Chromosome"/>
</dbReference>